<organism evidence="3 4">
    <name type="scientific">Podospora pseudocomata</name>
    <dbReference type="NCBI Taxonomy" id="2093779"/>
    <lineage>
        <taxon>Eukaryota</taxon>
        <taxon>Fungi</taxon>
        <taxon>Dikarya</taxon>
        <taxon>Ascomycota</taxon>
        <taxon>Pezizomycotina</taxon>
        <taxon>Sordariomycetes</taxon>
        <taxon>Sordariomycetidae</taxon>
        <taxon>Sordariales</taxon>
        <taxon>Podosporaceae</taxon>
        <taxon>Podospora</taxon>
    </lineage>
</organism>
<dbReference type="Pfam" id="PF17111">
    <property type="entry name" value="PigL_N"/>
    <property type="match status" value="1"/>
</dbReference>
<sequence>MDPLSITASIAGITGICLQAARTLDTLRTKFQNAQVTITALSSQCAAIKTGLSQLQTLILQNHTVRGQADVVHTLDTTLTGCLVVLTCFEDSLEKLCDATALMESRRSLVRTWWTKARIVRNEGEMKGYLSLLQGQQSAIAFLVQVLHMNTTDEILEGVRNGKGLLDRQATKAASLRLANPQLQIAESVLNPRRTADTIFRGDGNTVAEGVEFEFDNTVVNSRAYRRMMALAKEAVTNRTSTKSPQSIMALENISFDSKTQSRSFLVSTSEPSGDRRGDPTAVSPMPSTASEVVQPAPKPTTDTPEEAATQPTTSQSLPTSLDILKAQPTQLGAIHTTEYFGQRCQHLFTTVTQWVLRFSKFSDMRASRLTSEINDENIIDRLDNSVLDGSDADNYLRDRVKRRDMFTSVTMSMIWEFIFTRYLFGMDREQRFKLKSLEKQLTDVGPTATVRAWRATTLGLWSRRESFRKQRDRDAVAVAEAILEALSKVLPPPGNLEEQLRVQLRRVVSEAVDLSIEMRTQVAEFMVLPPLMPEYNEDGELAATVNFISSLMAQPGSRGDTEGDLEGAVVRVVLFPLVVQKGDLRGEGEEEVVVFPAQVIVNTT</sequence>
<dbReference type="InterPro" id="IPR031348">
    <property type="entry name" value="PigL_N"/>
</dbReference>
<dbReference type="PANTHER" id="PTHR40641:SF2">
    <property type="entry name" value="INVOLUCRIN REPEAT PROTEIN"/>
    <property type="match status" value="1"/>
</dbReference>
<dbReference type="GeneID" id="87911196"/>
<protein>
    <recommendedName>
        <fullName evidence="2">Azaphilone pigments biosynthesis cluster protein L N-terminal domain-containing protein</fullName>
    </recommendedName>
</protein>
<evidence type="ECO:0000256" key="1">
    <source>
        <dbReference type="SAM" id="MobiDB-lite"/>
    </source>
</evidence>
<evidence type="ECO:0000313" key="3">
    <source>
        <dbReference type="EMBL" id="KAK4653644.1"/>
    </source>
</evidence>
<proteinExistence type="predicted"/>
<feature type="compositionally biased region" description="Polar residues" evidence="1">
    <location>
        <begin position="262"/>
        <end position="272"/>
    </location>
</feature>
<dbReference type="PANTHER" id="PTHR40641">
    <property type="entry name" value="INVOLUCRIN REPEAT PROTEIN (AFU_ORTHOLOGUE AFUA_2G08060)"/>
    <property type="match status" value="1"/>
</dbReference>
<reference evidence="3 4" key="1">
    <citation type="journal article" date="2023" name="bioRxiv">
        <title>High-quality genome assemblies of four members of thePodospora anserinaspecies complex.</title>
        <authorList>
            <person name="Ament-Velasquez S.L."/>
            <person name="Vogan A.A."/>
            <person name="Wallerman O."/>
            <person name="Hartmann F."/>
            <person name="Gautier V."/>
            <person name="Silar P."/>
            <person name="Giraud T."/>
            <person name="Johannesson H."/>
        </authorList>
    </citation>
    <scope>NUCLEOTIDE SEQUENCE [LARGE SCALE GENOMIC DNA]</scope>
    <source>
        <strain evidence="3 4">CBS 415.72m</strain>
    </source>
</reference>
<dbReference type="EMBL" id="JAFFHA010000007">
    <property type="protein sequence ID" value="KAK4653644.1"/>
    <property type="molecule type" value="Genomic_DNA"/>
</dbReference>
<dbReference type="Proteomes" id="UP001323405">
    <property type="component" value="Unassembled WGS sequence"/>
</dbReference>
<name>A0ABR0GDD8_9PEZI</name>
<feature type="compositionally biased region" description="Low complexity" evidence="1">
    <location>
        <begin position="310"/>
        <end position="320"/>
    </location>
</feature>
<gene>
    <name evidence="3" type="ORF">QC762_508750</name>
</gene>
<feature type="region of interest" description="Disordered" evidence="1">
    <location>
        <begin position="262"/>
        <end position="320"/>
    </location>
</feature>
<keyword evidence="4" id="KW-1185">Reference proteome</keyword>
<accession>A0ABR0GDD8</accession>
<dbReference type="RefSeq" id="XP_062742619.1">
    <property type="nucleotide sequence ID" value="XM_062891289.1"/>
</dbReference>
<evidence type="ECO:0000313" key="4">
    <source>
        <dbReference type="Proteomes" id="UP001323405"/>
    </source>
</evidence>
<dbReference type="InterPro" id="IPR053268">
    <property type="entry name" value="Woronin_anchor"/>
</dbReference>
<feature type="domain" description="Azaphilone pigments biosynthesis cluster protein L N-terminal" evidence="2">
    <location>
        <begin position="1"/>
        <end position="151"/>
    </location>
</feature>
<comment type="caution">
    <text evidence="3">The sequence shown here is derived from an EMBL/GenBank/DDBJ whole genome shotgun (WGS) entry which is preliminary data.</text>
</comment>
<evidence type="ECO:0000259" key="2">
    <source>
        <dbReference type="Pfam" id="PF17111"/>
    </source>
</evidence>